<proteinExistence type="predicted"/>
<organism evidence="1">
    <name type="scientific">bioreactor metagenome</name>
    <dbReference type="NCBI Taxonomy" id="1076179"/>
    <lineage>
        <taxon>unclassified sequences</taxon>
        <taxon>metagenomes</taxon>
        <taxon>ecological metagenomes</taxon>
    </lineage>
</organism>
<evidence type="ECO:0000313" key="1">
    <source>
        <dbReference type="EMBL" id="MPM61907.1"/>
    </source>
</evidence>
<name>A0A645B929_9ZZZZ</name>
<gene>
    <name evidence="1" type="ORF">SDC9_108771</name>
</gene>
<reference evidence="1" key="1">
    <citation type="submission" date="2019-08" db="EMBL/GenBank/DDBJ databases">
        <authorList>
            <person name="Kucharzyk K."/>
            <person name="Murdoch R.W."/>
            <person name="Higgins S."/>
            <person name="Loffler F."/>
        </authorList>
    </citation>
    <scope>NUCLEOTIDE SEQUENCE</scope>
</reference>
<dbReference type="EMBL" id="VSSQ01018585">
    <property type="protein sequence ID" value="MPM61907.1"/>
    <property type="molecule type" value="Genomic_DNA"/>
</dbReference>
<accession>A0A645B929</accession>
<sequence>MLEQNESYQADYRAMQFSTIVANLLSDAFGGVEYARLITIKSMAQNDDGSYTVNISYPDPEAVYRMLARAYEDSFNQQFYGDERIAVLSAEGIADIDLSTAIQQNATVVLLYHRETGESSLLNDGGLAAQVASAKAKAEAEATAAINAAWRVEPLEPPPSGSILEGESAGNAIQFKASDKLGTFFYVRFYAISSDDTSEEGTLALGVFIQGGKTAKFKLPSGYYRVSCLVGNSWYGLDHLFGSDSKTYDGGNAVRSRAGYQNNISFE</sequence>
<protein>
    <submittedName>
        <fullName evidence="1">Uncharacterized protein</fullName>
    </submittedName>
</protein>
<comment type="caution">
    <text evidence="1">The sequence shown here is derived from an EMBL/GenBank/DDBJ whole genome shotgun (WGS) entry which is preliminary data.</text>
</comment>
<dbReference type="AlphaFoldDB" id="A0A645B929"/>